<dbReference type="InterPro" id="IPR011989">
    <property type="entry name" value="ARM-like"/>
</dbReference>
<evidence type="ECO:0000256" key="1">
    <source>
        <dbReference type="ARBA" id="ARBA00004123"/>
    </source>
</evidence>
<dbReference type="AlphaFoldDB" id="A0A1I8P6B3"/>
<dbReference type="InterPro" id="IPR001494">
    <property type="entry name" value="Importin-beta_N"/>
</dbReference>
<dbReference type="GO" id="GO:0005635">
    <property type="term" value="C:nuclear envelope"/>
    <property type="evidence" value="ECO:0007669"/>
    <property type="project" value="TreeGrafter"/>
</dbReference>
<evidence type="ECO:0000256" key="4">
    <source>
        <dbReference type="ARBA" id="ARBA00023242"/>
    </source>
</evidence>
<organism evidence="6 7">
    <name type="scientific">Stomoxys calcitrans</name>
    <name type="common">Stable fly</name>
    <name type="synonym">Conops calcitrans</name>
    <dbReference type="NCBI Taxonomy" id="35570"/>
    <lineage>
        <taxon>Eukaryota</taxon>
        <taxon>Metazoa</taxon>
        <taxon>Ecdysozoa</taxon>
        <taxon>Arthropoda</taxon>
        <taxon>Hexapoda</taxon>
        <taxon>Insecta</taxon>
        <taxon>Pterygota</taxon>
        <taxon>Neoptera</taxon>
        <taxon>Endopterygota</taxon>
        <taxon>Diptera</taxon>
        <taxon>Brachycera</taxon>
        <taxon>Muscomorpha</taxon>
        <taxon>Muscoidea</taxon>
        <taxon>Muscidae</taxon>
        <taxon>Stomoxys</taxon>
    </lineage>
</organism>
<evidence type="ECO:0000259" key="5">
    <source>
        <dbReference type="PROSITE" id="PS50166"/>
    </source>
</evidence>
<dbReference type="SMART" id="SM00913">
    <property type="entry name" value="IBN_N"/>
    <property type="match status" value="1"/>
</dbReference>
<dbReference type="SUPFAM" id="SSF48371">
    <property type="entry name" value="ARM repeat"/>
    <property type="match status" value="1"/>
</dbReference>
<dbReference type="Gene3D" id="1.25.10.10">
    <property type="entry name" value="Leucine-rich Repeat Variant"/>
    <property type="match status" value="1"/>
</dbReference>
<evidence type="ECO:0000313" key="6">
    <source>
        <dbReference type="EnsemblMetazoa" id="SCAU005191-PA"/>
    </source>
</evidence>
<name>A0A1I8P6B3_STOCA</name>
<dbReference type="Proteomes" id="UP000095300">
    <property type="component" value="Unassembled WGS sequence"/>
</dbReference>
<dbReference type="GO" id="GO:0005829">
    <property type="term" value="C:cytosol"/>
    <property type="evidence" value="ECO:0007669"/>
    <property type="project" value="TreeGrafter"/>
</dbReference>
<dbReference type="GO" id="GO:0031267">
    <property type="term" value="F:small GTPase binding"/>
    <property type="evidence" value="ECO:0007669"/>
    <property type="project" value="InterPro"/>
</dbReference>
<dbReference type="InterPro" id="IPR058669">
    <property type="entry name" value="TPR_IPO7/11-like"/>
</dbReference>
<dbReference type="Pfam" id="PF25758">
    <property type="entry name" value="TPR_IPO11"/>
    <property type="match status" value="1"/>
</dbReference>
<accession>A0A1I8P6B3</accession>
<evidence type="ECO:0000256" key="3">
    <source>
        <dbReference type="ARBA" id="ARBA00022448"/>
    </source>
</evidence>
<dbReference type="GO" id="GO:0006606">
    <property type="term" value="P:protein import into nucleus"/>
    <property type="evidence" value="ECO:0007669"/>
    <property type="project" value="TreeGrafter"/>
</dbReference>
<dbReference type="STRING" id="35570.A0A1I8P6B3"/>
<evidence type="ECO:0000313" key="7">
    <source>
        <dbReference type="Proteomes" id="UP000095300"/>
    </source>
</evidence>
<dbReference type="InterPro" id="IPR016024">
    <property type="entry name" value="ARM-type_fold"/>
</dbReference>
<feature type="domain" description="Importin N-terminal" evidence="5">
    <location>
        <begin position="33"/>
        <end position="115"/>
    </location>
</feature>
<sequence>MDMPQATPVSAEVMVCQALRAATNGNHEIVRKAEAQLLEWETQPGFFPTLTRISLAVVGGLDPSIVQQLDVNVRWMAVVYLKNGINKYWRKGARQELSPEEKQQIRDLLLMQFANEPIPQVSLQIAVLMARIARIDCPHDWPQLVPELLKRLQTFSTNARCESLESGEQQRVLLTLHHVIKALASRRLWAEKRVFEELTNNIYDFIYQLWDTYCTLFFHQLKEAQQLAKPTLEISVLCTRILRKLTIYGYMKIQSTPGCLRFVEKLFERLKQCLIVRYELRQLNADEQLVGLLEKLILKQMKTLLEFTESHAVAFKNFVPMALQFTFDHVFHVSAYLIFTDNVINFRQFAIHCINLMKGLMSPFYWQKIDNYLDNDNSQDLEIRSSLETFFTEERLSYMCEKIITHYFILTQIELDLWLEDPEEFAQDDSGGDTWKYALRPCIETLFMVCVTNYTDQMSAEVVKYVQKAQQIQLTANSDLKDILLKDAIYNAAGQASLHLFNELDFDAWFSGQLLNELKIDSINFRILKRRIICLLGEWAGVNFSRDLRPLAYEACLHLLRPAEDMSIRLASSSTLSILISDFDFAPEAFLPYLEPSFNALFVLLREAKECDTKMKVLAIMSSLVEKMSDNIEPYADSLISYLPLLWKESEDYSMLRCAIICTLQQVVKAIRDIPEKMLPFLYSVIALSTDLQEPSHIYLIEEGLSLWVAVVENSTSMSAPLIDLCRNILPIIEMSSENLRTVLVLIQAYILLDANAYLERYGRPFVDFCNRMFDDIRPEGIILMVKVLEICLKTDTTNGLELVRPVLPYIFKQVYANKDFPMLMGMYLTMVARVLLISQQVFMEVIQELQQPNALETILDVWITKMPLVTELEKIKLFSLAFLSIFSNNPILLDRFPAIMQNISDALFEVMREDDDGQNQHSDDPNAAIENKPIKYCDSLVFADEYDLDTSSYCTMDDFDYKTYHYDRCRQLSLKDPVHKIALPQYIEWQLGNLRTQLGDDAYQQLMRSVYPAVLERFAQFVNLQITFPTN</sequence>
<dbReference type="VEuPathDB" id="VectorBase:SCAU005191"/>
<protein>
    <recommendedName>
        <fullName evidence="5">Importin N-terminal domain-containing protein</fullName>
    </recommendedName>
</protein>
<keyword evidence="7" id="KW-1185">Reference proteome</keyword>
<keyword evidence="3" id="KW-0813">Transport</keyword>
<dbReference type="PANTHER" id="PTHR10997:SF7">
    <property type="entry name" value="IMPORTIN-11"/>
    <property type="match status" value="1"/>
</dbReference>
<gene>
    <name evidence="6" type="primary">106091321</name>
</gene>
<proteinExistence type="inferred from homology"/>
<dbReference type="EnsemblMetazoa" id="SCAU005191-RA">
    <property type="protein sequence ID" value="SCAU005191-PA"/>
    <property type="gene ID" value="SCAU005191"/>
</dbReference>
<dbReference type="KEGG" id="scac:106091321"/>
<comment type="similarity">
    <text evidence="2">Belongs to the importin beta family.</text>
</comment>
<dbReference type="OrthoDB" id="361693at2759"/>
<reference evidence="6" key="1">
    <citation type="submission" date="2020-05" db="UniProtKB">
        <authorList>
            <consortium name="EnsemblMetazoa"/>
        </authorList>
    </citation>
    <scope>IDENTIFICATION</scope>
    <source>
        <strain evidence="6">USDA</strain>
    </source>
</reference>
<dbReference type="PANTHER" id="PTHR10997">
    <property type="entry name" value="IMPORTIN-7, 8, 11"/>
    <property type="match status" value="1"/>
</dbReference>
<evidence type="ECO:0000256" key="2">
    <source>
        <dbReference type="ARBA" id="ARBA00007991"/>
    </source>
</evidence>
<keyword evidence="4" id="KW-0539">Nucleus</keyword>
<dbReference type="Pfam" id="PF03810">
    <property type="entry name" value="IBN_N"/>
    <property type="match status" value="1"/>
</dbReference>
<comment type="subcellular location">
    <subcellularLocation>
        <location evidence="1">Nucleus</location>
    </subcellularLocation>
</comment>
<dbReference type="PROSITE" id="PS50166">
    <property type="entry name" value="IMPORTIN_B_NT"/>
    <property type="match status" value="1"/>
</dbReference>